<dbReference type="GO" id="GO:0036064">
    <property type="term" value="C:ciliary basal body"/>
    <property type="evidence" value="ECO:0007669"/>
    <property type="project" value="TreeGrafter"/>
</dbReference>
<dbReference type="PANTHER" id="PTHR31043:SF3">
    <property type="entry name" value="NEPHROCYSTIN-4"/>
    <property type="match status" value="1"/>
</dbReference>
<sequence length="367" mass="41839">MPMKLQPIDHERSSLVLSCELANRGGRMGEWQRAFVQNLSVPPHNQRRRKPGLQESVPFQCVLKQLEGNVFKQRALGNMMDVEFQLRLSFFDAAYRHFFGKTWRSAPKPLRTAPGHPPVVIFGETVYFHMSLDHPSIVMVVEIVAKARRQDGTPQDLSCGFGVLRLFNSKSEPANLGLKEKGLNLYHGTPRALLHPLLQDPIEKNKHLAVVEGSHLQCSLQPHPPLEAVHHLLPENIPVSSLQRIPGILAAHEGDPLQKPRLMKTVVWYLEKLSIHLYPSLEKFEEELLDLLMSDQDNSVLDGNALTVQERRLHIGVHNGFCFVQPRKWWWWFQRLRWLKGAGAGNPELLLYPARRGSRLSYEAAST</sequence>
<dbReference type="GO" id="GO:0097730">
    <property type="term" value="C:non-motile cilium"/>
    <property type="evidence" value="ECO:0007669"/>
    <property type="project" value="InterPro"/>
</dbReference>
<dbReference type="Proteomes" id="UP001142489">
    <property type="component" value="Unassembled WGS sequence"/>
</dbReference>
<dbReference type="GO" id="GO:1904491">
    <property type="term" value="P:protein localization to ciliary transition zone"/>
    <property type="evidence" value="ECO:0007669"/>
    <property type="project" value="TreeGrafter"/>
</dbReference>
<dbReference type="OrthoDB" id="313446at2759"/>
<evidence type="ECO:0008006" key="3">
    <source>
        <dbReference type="Google" id="ProtNLM"/>
    </source>
</evidence>
<keyword evidence="2" id="KW-1185">Reference proteome</keyword>
<evidence type="ECO:0000313" key="2">
    <source>
        <dbReference type="Proteomes" id="UP001142489"/>
    </source>
</evidence>
<accession>A0A9Q0X968</accession>
<dbReference type="GO" id="GO:0090090">
    <property type="term" value="P:negative regulation of canonical Wnt signaling pathway"/>
    <property type="evidence" value="ECO:0007669"/>
    <property type="project" value="InterPro"/>
</dbReference>
<comment type="caution">
    <text evidence="1">The sequence shown here is derived from an EMBL/GenBank/DDBJ whole genome shotgun (WGS) entry which is preliminary data.</text>
</comment>
<name>A0A9Q0X968_9SAUR</name>
<dbReference type="EMBL" id="JAPFRF010000020">
    <property type="protein sequence ID" value="KAJ7306525.1"/>
    <property type="molecule type" value="Genomic_DNA"/>
</dbReference>
<reference evidence="1" key="1">
    <citation type="journal article" date="2023" name="DNA Res.">
        <title>Chromosome-level genome assembly of Phrynocephalus forsythii using third-generation DNA sequencing and Hi-C analysis.</title>
        <authorList>
            <person name="Qi Y."/>
            <person name="Zhao W."/>
            <person name="Zhao Y."/>
            <person name="Niu C."/>
            <person name="Cao S."/>
            <person name="Zhang Y."/>
        </authorList>
    </citation>
    <scope>NUCLEOTIDE SEQUENCE</scope>
    <source>
        <tissue evidence="1">Muscle</tissue>
    </source>
</reference>
<dbReference type="GO" id="GO:0035869">
    <property type="term" value="C:ciliary transition zone"/>
    <property type="evidence" value="ECO:0007669"/>
    <property type="project" value="TreeGrafter"/>
</dbReference>
<evidence type="ECO:0000313" key="1">
    <source>
        <dbReference type="EMBL" id="KAJ7306525.1"/>
    </source>
</evidence>
<dbReference type="GO" id="GO:0097546">
    <property type="term" value="C:ciliary base"/>
    <property type="evidence" value="ECO:0007669"/>
    <property type="project" value="TreeGrafter"/>
</dbReference>
<dbReference type="InterPro" id="IPR029775">
    <property type="entry name" value="NPHP4"/>
</dbReference>
<dbReference type="AlphaFoldDB" id="A0A9Q0X968"/>
<proteinExistence type="predicted"/>
<gene>
    <name evidence="1" type="ORF">JRQ81_009884</name>
</gene>
<organism evidence="1 2">
    <name type="scientific">Phrynocephalus forsythii</name>
    <dbReference type="NCBI Taxonomy" id="171643"/>
    <lineage>
        <taxon>Eukaryota</taxon>
        <taxon>Metazoa</taxon>
        <taxon>Chordata</taxon>
        <taxon>Craniata</taxon>
        <taxon>Vertebrata</taxon>
        <taxon>Euteleostomi</taxon>
        <taxon>Lepidosauria</taxon>
        <taxon>Squamata</taxon>
        <taxon>Bifurcata</taxon>
        <taxon>Unidentata</taxon>
        <taxon>Episquamata</taxon>
        <taxon>Toxicofera</taxon>
        <taxon>Iguania</taxon>
        <taxon>Acrodonta</taxon>
        <taxon>Agamidae</taxon>
        <taxon>Agaminae</taxon>
        <taxon>Phrynocephalus</taxon>
    </lineage>
</organism>
<protein>
    <recommendedName>
        <fullName evidence="3">NPHP4</fullName>
    </recommendedName>
</protein>
<dbReference type="PANTHER" id="PTHR31043">
    <property type="entry name" value="NEPHROCYSTIN-4"/>
    <property type="match status" value="1"/>
</dbReference>